<reference evidence="2" key="2">
    <citation type="submission" date="2022-01" db="EMBL/GenBank/DDBJ databases">
        <authorList>
            <person name="Yamashiro T."/>
            <person name="Shiraishi A."/>
            <person name="Satake H."/>
            <person name="Nakayama K."/>
        </authorList>
    </citation>
    <scope>NUCLEOTIDE SEQUENCE</scope>
</reference>
<name>A0ABQ5C8R2_9ASTR</name>
<sequence>MNDDALTRLMVTEMTAQEIEERLAFIEIKRREVECREREVVAQEYRAQQEYIRFYLQSYDHLIGDQRMAMDEARAKIKTKLGSHFGLKKMMIMIGAMAGVDINTLTMEQYLALSRKSKRQAWLNQKSEDAVLLRVFSFTLTGTTKRWVDRLTPGAVNTWDLLKRLLSKGPHLDKECPLNEEVKQVEEAKYREFGRPAPFNGESARRSMEKIEWIKKLQESTRINTRHQSASLKNLETQIEQLTKELHSRATDEIPSSSTRQCKVVNDDLETQHRPISSRNLINKEGWTTKDLQCQLPPKELNLRNFTLSCTIGNFNFYGMADLGASINVMPRNIFEYLKLAKLRNTNMLVEMVDMTKKGSFRPFLATIHAEINVFDKEISLGTNNDRVSYDMEKKDHNFTIPAEKIFMIKSDLDNKPLTPASSNNQPRISHDRLLDDSVHDQNRKKIKIKLDQHIPRAHFCKPVKQTIDEQTKMWPTCGPTKEIGQLADEYEIEIGKKGHILDKIWEYYESVHRDNTYWWHDHGLEEEERKEMGIKI</sequence>
<keyword evidence="3" id="KW-1185">Reference proteome</keyword>
<gene>
    <name evidence="2" type="ORF">Tco_0892300</name>
</gene>
<accession>A0ABQ5C8R2</accession>
<keyword evidence="1" id="KW-0175">Coiled coil</keyword>
<evidence type="ECO:0000313" key="3">
    <source>
        <dbReference type="Proteomes" id="UP001151760"/>
    </source>
</evidence>
<dbReference type="EMBL" id="BQNB010013962">
    <property type="protein sequence ID" value="GJT22363.1"/>
    <property type="molecule type" value="Genomic_DNA"/>
</dbReference>
<evidence type="ECO:0000313" key="2">
    <source>
        <dbReference type="EMBL" id="GJT22363.1"/>
    </source>
</evidence>
<dbReference type="Proteomes" id="UP001151760">
    <property type="component" value="Unassembled WGS sequence"/>
</dbReference>
<evidence type="ECO:0008006" key="4">
    <source>
        <dbReference type="Google" id="ProtNLM"/>
    </source>
</evidence>
<feature type="coiled-coil region" evidence="1">
    <location>
        <begin position="225"/>
        <end position="252"/>
    </location>
</feature>
<organism evidence="2 3">
    <name type="scientific">Tanacetum coccineum</name>
    <dbReference type="NCBI Taxonomy" id="301880"/>
    <lineage>
        <taxon>Eukaryota</taxon>
        <taxon>Viridiplantae</taxon>
        <taxon>Streptophyta</taxon>
        <taxon>Embryophyta</taxon>
        <taxon>Tracheophyta</taxon>
        <taxon>Spermatophyta</taxon>
        <taxon>Magnoliopsida</taxon>
        <taxon>eudicotyledons</taxon>
        <taxon>Gunneridae</taxon>
        <taxon>Pentapetalae</taxon>
        <taxon>asterids</taxon>
        <taxon>campanulids</taxon>
        <taxon>Asterales</taxon>
        <taxon>Asteraceae</taxon>
        <taxon>Asteroideae</taxon>
        <taxon>Anthemideae</taxon>
        <taxon>Anthemidinae</taxon>
        <taxon>Tanacetum</taxon>
    </lineage>
</organism>
<reference evidence="2" key="1">
    <citation type="journal article" date="2022" name="Int. J. Mol. Sci.">
        <title>Draft Genome of Tanacetum Coccineum: Genomic Comparison of Closely Related Tanacetum-Family Plants.</title>
        <authorList>
            <person name="Yamashiro T."/>
            <person name="Shiraishi A."/>
            <person name="Nakayama K."/>
            <person name="Satake H."/>
        </authorList>
    </citation>
    <scope>NUCLEOTIDE SEQUENCE</scope>
</reference>
<dbReference type="Gene3D" id="2.40.70.10">
    <property type="entry name" value="Acid Proteases"/>
    <property type="match status" value="1"/>
</dbReference>
<comment type="caution">
    <text evidence="2">The sequence shown here is derived from an EMBL/GenBank/DDBJ whole genome shotgun (WGS) entry which is preliminary data.</text>
</comment>
<protein>
    <recommendedName>
        <fullName evidence="4">Retrotransposon gag domain-containing protein</fullName>
    </recommendedName>
</protein>
<dbReference type="PANTHER" id="PTHR33067">
    <property type="entry name" value="RNA-DIRECTED DNA POLYMERASE-RELATED"/>
    <property type="match status" value="1"/>
</dbReference>
<dbReference type="PANTHER" id="PTHR33067:SF9">
    <property type="entry name" value="RNA-DIRECTED DNA POLYMERASE"/>
    <property type="match status" value="1"/>
</dbReference>
<evidence type="ECO:0000256" key="1">
    <source>
        <dbReference type="SAM" id="Coils"/>
    </source>
</evidence>
<proteinExistence type="predicted"/>
<dbReference type="InterPro" id="IPR021109">
    <property type="entry name" value="Peptidase_aspartic_dom_sf"/>
</dbReference>